<keyword evidence="2" id="KW-1185">Reference proteome</keyword>
<evidence type="ECO:0000313" key="1">
    <source>
        <dbReference type="EMBL" id="GAA0175808.1"/>
    </source>
</evidence>
<dbReference type="PANTHER" id="PTHR31286">
    <property type="entry name" value="GLYCINE-RICH CELL WALL STRUCTURAL PROTEIN 1.8-LIKE"/>
    <property type="match status" value="1"/>
</dbReference>
<organism evidence="1 2">
    <name type="scientific">Lithospermum erythrorhizon</name>
    <name type="common">Purple gromwell</name>
    <name type="synonym">Lithospermum officinale var. erythrorhizon</name>
    <dbReference type="NCBI Taxonomy" id="34254"/>
    <lineage>
        <taxon>Eukaryota</taxon>
        <taxon>Viridiplantae</taxon>
        <taxon>Streptophyta</taxon>
        <taxon>Embryophyta</taxon>
        <taxon>Tracheophyta</taxon>
        <taxon>Spermatophyta</taxon>
        <taxon>Magnoliopsida</taxon>
        <taxon>eudicotyledons</taxon>
        <taxon>Gunneridae</taxon>
        <taxon>Pentapetalae</taxon>
        <taxon>asterids</taxon>
        <taxon>lamiids</taxon>
        <taxon>Boraginales</taxon>
        <taxon>Boraginaceae</taxon>
        <taxon>Boraginoideae</taxon>
        <taxon>Lithospermeae</taxon>
        <taxon>Lithospermum</taxon>
    </lineage>
</organism>
<proteinExistence type="predicted"/>
<dbReference type="InterPro" id="IPR040256">
    <property type="entry name" value="At4g02000-like"/>
</dbReference>
<name>A0AAV3RIE7_LITER</name>
<accession>A0AAV3RIE7</accession>
<comment type="caution">
    <text evidence="1">The sequence shown here is derived from an EMBL/GenBank/DDBJ whole genome shotgun (WGS) entry which is preliminary data.</text>
</comment>
<dbReference type="EMBL" id="BAABME010009790">
    <property type="protein sequence ID" value="GAA0175808.1"/>
    <property type="molecule type" value="Genomic_DNA"/>
</dbReference>
<dbReference type="Proteomes" id="UP001454036">
    <property type="component" value="Unassembled WGS sequence"/>
</dbReference>
<dbReference type="AlphaFoldDB" id="A0AAV3RIE7"/>
<gene>
    <name evidence="1" type="ORF">LIER_28911</name>
</gene>
<sequence length="169" mass="19419">MLNLELLLCVELDVSKPLVDKVWVSFEDDDYPDNNEGFWQQVQYDEIPHYCSKCFHIGHSVENCKRDFEKERMQAEKYVGVDLHGSEVLQCGEIVDQCGDTKVEIEAIDLEEINVTYHVESAPTSPTDPRRFDNNNYPEDVAPVTNQALDDVLAKQLIDKSLDHIPYDV</sequence>
<reference evidence="1 2" key="1">
    <citation type="submission" date="2024-01" db="EMBL/GenBank/DDBJ databases">
        <title>The complete chloroplast genome sequence of Lithospermum erythrorhizon: insights into the phylogenetic relationship among Boraginaceae species and the maternal lineages of purple gromwells.</title>
        <authorList>
            <person name="Okada T."/>
            <person name="Watanabe K."/>
        </authorList>
    </citation>
    <scope>NUCLEOTIDE SEQUENCE [LARGE SCALE GENOMIC DNA]</scope>
</reference>
<evidence type="ECO:0000313" key="2">
    <source>
        <dbReference type="Proteomes" id="UP001454036"/>
    </source>
</evidence>
<dbReference type="PANTHER" id="PTHR31286:SF165">
    <property type="entry name" value="DUF4283 DOMAIN-CONTAINING PROTEIN"/>
    <property type="match status" value="1"/>
</dbReference>
<protein>
    <submittedName>
        <fullName evidence="1">Uncharacterized protein</fullName>
    </submittedName>
</protein>